<proteinExistence type="predicted"/>
<sequence length="90" mass="10512">MTETLVVKDAYFQIVKIEGNKEKMDIVLSVYKDNTKKYVLETRVYSFNPSVSFDSPNNFKQGYEYLKTLPEFEGAIDVLEDEDYQTYSIS</sequence>
<dbReference type="Proteomes" id="UP000216961">
    <property type="component" value="Unassembled WGS sequence"/>
</dbReference>
<name>A0AA91TVK4_NIACI</name>
<reference evidence="1 2" key="1">
    <citation type="submission" date="2017-07" db="EMBL/GenBank/DDBJ databases">
        <title>Isolation and whole genome analysis of endospore-forming bacteria from heroin.</title>
        <authorList>
            <person name="Kalinowski J."/>
            <person name="Ahrens B."/>
            <person name="Al-Dilaimi A."/>
            <person name="Winkler A."/>
            <person name="Wibberg D."/>
            <person name="Schleenbecker U."/>
            <person name="Ruckert C."/>
            <person name="Wolfel R."/>
            <person name="Grass G."/>
        </authorList>
    </citation>
    <scope>NUCLEOTIDE SEQUENCE [LARGE SCALE GENOMIC DNA]</scope>
    <source>
        <strain evidence="1 2">7521-2</strain>
    </source>
</reference>
<gene>
    <name evidence="1" type="ORF">CHH57_01470</name>
</gene>
<protein>
    <submittedName>
        <fullName evidence="1">Uncharacterized protein</fullName>
    </submittedName>
</protein>
<dbReference type="EMBL" id="NPBQ01000013">
    <property type="protein sequence ID" value="PAD85075.1"/>
    <property type="molecule type" value="Genomic_DNA"/>
</dbReference>
<evidence type="ECO:0000313" key="1">
    <source>
        <dbReference type="EMBL" id="PAD85075.1"/>
    </source>
</evidence>
<dbReference type="AlphaFoldDB" id="A0AA91TVK4"/>
<evidence type="ECO:0000313" key="2">
    <source>
        <dbReference type="Proteomes" id="UP000216961"/>
    </source>
</evidence>
<accession>A0AA91TVK4</accession>
<comment type="caution">
    <text evidence="1">The sequence shown here is derived from an EMBL/GenBank/DDBJ whole genome shotgun (WGS) entry which is preliminary data.</text>
</comment>
<organism evidence="1 2">
    <name type="scientific">Niallia circulans</name>
    <name type="common">Bacillus circulans</name>
    <dbReference type="NCBI Taxonomy" id="1397"/>
    <lineage>
        <taxon>Bacteria</taxon>
        <taxon>Bacillati</taxon>
        <taxon>Bacillota</taxon>
        <taxon>Bacilli</taxon>
        <taxon>Bacillales</taxon>
        <taxon>Bacillaceae</taxon>
        <taxon>Niallia</taxon>
    </lineage>
</organism>